<gene>
    <name evidence="5" type="ORF">S12H4_15754</name>
</gene>
<evidence type="ECO:0000256" key="1">
    <source>
        <dbReference type="ARBA" id="ARBA00008276"/>
    </source>
</evidence>
<organism evidence="5">
    <name type="scientific">marine sediment metagenome</name>
    <dbReference type="NCBI Taxonomy" id="412755"/>
    <lineage>
        <taxon>unclassified sequences</taxon>
        <taxon>metagenomes</taxon>
        <taxon>ecological metagenomes</taxon>
    </lineage>
</organism>
<dbReference type="PROSITE" id="PS01011">
    <property type="entry name" value="FOLYLPOLYGLU_SYNT_1"/>
    <property type="match status" value="1"/>
</dbReference>
<comment type="similarity">
    <text evidence="1">Belongs to the folylpolyglutamate synthase family.</text>
</comment>
<keyword evidence="2" id="KW-0436">Ligase</keyword>
<keyword evidence="4" id="KW-0067">ATP-binding</keyword>
<comment type="caution">
    <text evidence="5">The sequence shown here is derived from an EMBL/GenBank/DDBJ whole genome shotgun (WGS) entry which is preliminary data.</text>
</comment>
<feature type="non-terminal residue" evidence="5">
    <location>
        <position position="125"/>
    </location>
</feature>
<dbReference type="GO" id="GO:0008841">
    <property type="term" value="F:dihydrofolate synthase activity"/>
    <property type="evidence" value="ECO:0007669"/>
    <property type="project" value="TreeGrafter"/>
</dbReference>
<dbReference type="GO" id="GO:0005524">
    <property type="term" value="F:ATP binding"/>
    <property type="evidence" value="ECO:0007669"/>
    <property type="project" value="UniProtKB-KW"/>
</dbReference>
<dbReference type="GO" id="GO:0004326">
    <property type="term" value="F:tetrahydrofolylpolyglutamate synthase activity"/>
    <property type="evidence" value="ECO:0007669"/>
    <property type="project" value="InterPro"/>
</dbReference>
<dbReference type="PANTHER" id="PTHR11136:SF0">
    <property type="entry name" value="DIHYDROFOLATE SYNTHETASE-RELATED"/>
    <property type="match status" value="1"/>
</dbReference>
<sequence length="125" mass="13889">MGKTAYKANLDNTLALDDYFGNPHKQFRSIHVAGTNGKGSVSHILASILQEAGFKVGLYTSPHLKDFRERIKINGSEIPEKSVVDFVGNNMGIIEKIKPSFFEMTVAMAFYYFAEKKVDVAVVEV</sequence>
<reference evidence="5" key="1">
    <citation type="journal article" date="2014" name="Front. Microbiol.">
        <title>High frequency of phylogenetically diverse reductive dehalogenase-homologous genes in deep subseafloor sedimentary metagenomes.</title>
        <authorList>
            <person name="Kawai M."/>
            <person name="Futagami T."/>
            <person name="Toyoda A."/>
            <person name="Takaki Y."/>
            <person name="Nishi S."/>
            <person name="Hori S."/>
            <person name="Arai W."/>
            <person name="Tsubouchi T."/>
            <person name="Morono Y."/>
            <person name="Uchiyama I."/>
            <person name="Ito T."/>
            <person name="Fujiyama A."/>
            <person name="Inagaki F."/>
            <person name="Takami H."/>
        </authorList>
    </citation>
    <scope>NUCLEOTIDE SEQUENCE</scope>
    <source>
        <strain evidence="5">Expedition CK06-06</strain>
    </source>
</reference>
<dbReference type="PANTHER" id="PTHR11136">
    <property type="entry name" value="FOLYLPOLYGLUTAMATE SYNTHASE-RELATED"/>
    <property type="match status" value="1"/>
</dbReference>
<evidence type="ECO:0000256" key="3">
    <source>
        <dbReference type="ARBA" id="ARBA00022741"/>
    </source>
</evidence>
<dbReference type="Gene3D" id="3.40.1190.10">
    <property type="entry name" value="Mur-like, catalytic domain"/>
    <property type="match status" value="1"/>
</dbReference>
<evidence type="ECO:0008006" key="6">
    <source>
        <dbReference type="Google" id="ProtNLM"/>
    </source>
</evidence>
<accession>X1TKB1</accession>
<evidence type="ECO:0000313" key="5">
    <source>
        <dbReference type="EMBL" id="GAI87990.1"/>
    </source>
</evidence>
<protein>
    <recommendedName>
        <fullName evidence="6">Mur ligase central domain-containing protein</fullName>
    </recommendedName>
</protein>
<dbReference type="AlphaFoldDB" id="X1TKB1"/>
<dbReference type="EMBL" id="BARW01007587">
    <property type="protein sequence ID" value="GAI87990.1"/>
    <property type="molecule type" value="Genomic_DNA"/>
</dbReference>
<evidence type="ECO:0000256" key="4">
    <source>
        <dbReference type="ARBA" id="ARBA00022840"/>
    </source>
</evidence>
<dbReference type="InterPro" id="IPR001645">
    <property type="entry name" value="Folylpolyglutamate_synth"/>
</dbReference>
<dbReference type="InterPro" id="IPR018109">
    <property type="entry name" value="Folylpolyglutamate_synth_CS"/>
</dbReference>
<evidence type="ECO:0000256" key="2">
    <source>
        <dbReference type="ARBA" id="ARBA00022598"/>
    </source>
</evidence>
<keyword evidence="3" id="KW-0547">Nucleotide-binding</keyword>
<proteinExistence type="inferred from homology"/>
<dbReference type="InterPro" id="IPR036565">
    <property type="entry name" value="Mur-like_cat_sf"/>
</dbReference>
<name>X1TKB1_9ZZZZ</name>
<dbReference type="GO" id="GO:0005737">
    <property type="term" value="C:cytoplasm"/>
    <property type="evidence" value="ECO:0007669"/>
    <property type="project" value="TreeGrafter"/>
</dbReference>
<dbReference type="SUPFAM" id="SSF53623">
    <property type="entry name" value="MurD-like peptide ligases, catalytic domain"/>
    <property type="match status" value="1"/>
</dbReference>